<dbReference type="EMBL" id="AP019829">
    <property type="protein sequence ID" value="BBM41971.1"/>
    <property type="molecule type" value="Genomic_DNA"/>
</dbReference>
<feature type="transmembrane region" description="Helical" evidence="1">
    <location>
        <begin position="285"/>
        <end position="306"/>
    </location>
</feature>
<feature type="transmembrane region" description="Helical" evidence="1">
    <location>
        <begin position="73"/>
        <end position="94"/>
    </location>
</feature>
<feature type="transmembrane region" description="Helical" evidence="1">
    <location>
        <begin position="12"/>
        <end position="31"/>
    </location>
</feature>
<feature type="transmembrane region" description="Helical" evidence="1">
    <location>
        <begin position="318"/>
        <end position="335"/>
    </location>
</feature>
<accession>A0A7U6QYA9</accession>
<feature type="transmembrane region" description="Helical" evidence="1">
    <location>
        <begin position="219"/>
        <end position="240"/>
    </location>
</feature>
<evidence type="ECO:0000256" key="1">
    <source>
        <dbReference type="SAM" id="Phobius"/>
    </source>
</evidence>
<name>A0A7U6QYA9_9FUSO</name>
<evidence type="ECO:0000313" key="3">
    <source>
        <dbReference type="Proteomes" id="UP000321943"/>
    </source>
</evidence>
<feature type="transmembrane region" description="Helical" evidence="1">
    <location>
        <begin position="100"/>
        <end position="121"/>
    </location>
</feature>
<dbReference type="AlphaFoldDB" id="A0A7U6QYA9"/>
<proteinExistence type="predicted"/>
<dbReference type="PANTHER" id="PTHR36840">
    <property type="entry name" value="BLL5714 PROTEIN"/>
    <property type="match status" value="1"/>
</dbReference>
<gene>
    <name evidence="2" type="ORF">JCM16777_0198</name>
</gene>
<feature type="transmembrane region" description="Helical" evidence="1">
    <location>
        <begin position="43"/>
        <end position="61"/>
    </location>
</feature>
<keyword evidence="1" id="KW-1133">Transmembrane helix</keyword>
<keyword evidence="1" id="KW-0472">Membrane</keyword>
<evidence type="ECO:0000313" key="2">
    <source>
        <dbReference type="EMBL" id="BBM41971.1"/>
    </source>
</evidence>
<sequence>MSLIKERKVENIELFYDLIFVYAISKISGIIHHPHHGVIEPWTFFNFVLASLVVLQEWLYMTNYLNRFGTFNFREIMTMCVNMTAAIYLSNSFLADWSQAYYPFTISMLIMALSVAFLYHCQAMKKGFGEKEAVNARNILLVVSSLLIISLFVNFYIGSILLIITTFSGAFLPVIYKIEFDNNVAKFGHLKERFELLTILFFGEMIVGITKYFDIKHFTIYPFIALIAIFSLFGTYTILINKMINHHLVTRGLVLMYSHFFLLISLGIITSAWNLIGQEPNKTFLAFFYILGYTGFYLMLFANSIYLDKEKRLNKKDFSKILGILTISFAAIFIFRQNLIIMEFSILFLTCSILLIIARKYRKTQS</sequence>
<keyword evidence="1" id="KW-0812">Transmembrane</keyword>
<feature type="transmembrane region" description="Helical" evidence="1">
    <location>
        <begin position="133"/>
        <end position="153"/>
    </location>
</feature>
<dbReference type="KEGG" id="lwd:JCM16777_0198"/>
<feature type="transmembrane region" description="Helical" evidence="1">
    <location>
        <begin position="341"/>
        <end position="358"/>
    </location>
</feature>
<dbReference type="Proteomes" id="UP000321943">
    <property type="component" value="Chromosome"/>
</dbReference>
<dbReference type="PANTHER" id="PTHR36840:SF1">
    <property type="entry name" value="BLL5714 PROTEIN"/>
    <property type="match status" value="1"/>
</dbReference>
<protein>
    <submittedName>
        <fullName evidence="2">Low temperature requirement protein LtrA</fullName>
    </submittedName>
</protein>
<dbReference type="GeneID" id="84803564"/>
<organism evidence="2 3">
    <name type="scientific">Leptotrichia wadei</name>
    <dbReference type="NCBI Taxonomy" id="157687"/>
    <lineage>
        <taxon>Bacteria</taxon>
        <taxon>Fusobacteriati</taxon>
        <taxon>Fusobacteriota</taxon>
        <taxon>Fusobacteriia</taxon>
        <taxon>Fusobacteriales</taxon>
        <taxon>Leptotrichiaceae</taxon>
        <taxon>Leptotrichia</taxon>
    </lineage>
</organism>
<feature type="transmembrane region" description="Helical" evidence="1">
    <location>
        <begin position="252"/>
        <end position="273"/>
    </location>
</feature>
<dbReference type="RefSeq" id="WP_018499223.1">
    <property type="nucleotide sequence ID" value="NZ_AP019829.2"/>
</dbReference>
<dbReference type="InterPro" id="IPR010640">
    <property type="entry name" value="Low_temperature_requirement_A"/>
</dbReference>
<reference evidence="2 3" key="1">
    <citation type="submission" date="2019-07" db="EMBL/GenBank/DDBJ databases">
        <title>Complete Genome Sequence of Leptotrichia wadei Strain JCM16777.</title>
        <authorList>
            <person name="Watanabe S."/>
            <person name="Cui L."/>
        </authorList>
    </citation>
    <scope>NUCLEOTIDE SEQUENCE [LARGE SCALE GENOMIC DNA]</scope>
    <source>
        <strain evidence="2 3">JCM16777</strain>
    </source>
</reference>
<dbReference type="Pfam" id="PF06772">
    <property type="entry name" value="LtrA"/>
    <property type="match status" value="1"/>
</dbReference>